<dbReference type="EMBL" id="CAEZVF010000128">
    <property type="protein sequence ID" value="CAB4624726.1"/>
    <property type="molecule type" value="Genomic_DNA"/>
</dbReference>
<evidence type="ECO:0000259" key="1">
    <source>
        <dbReference type="Pfam" id="PF24837"/>
    </source>
</evidence>
<evidence type="ECO:0000313" key="2">
    <source>
        <dbReference type="EMBL" id="CAB4624726.1"/>
    </source>
</evidence>
<dbReference type="Pfam" id="PF24837">
    <property type="entry name" value="AMIN-like"/>
    <property type="match status" value="1"/>
</dbReference>
<dbReference type="AlphaFoldDB" id="A0A6J6IJN5"/>
<dbReference type="InterPro" id="IPR056303">
    <property type="entry name" value="AMIN-like"/>
</dbReference>
<organism evidence="2">
    <name type="scientific">freshwater metagenome</name>
    <dbReference type="NCBI Taxonomy" id="449393"/>
    <lineage>
        <taxon>unclassified sequences</taxon>
        <taxon>metagenomes</taxon>
        <taxon>ecological metagenomes</taxon>
    </lineage>
</organism>
<feature type="domain" description="AMIN-like" evidence="1">
    <location>
        <begin position="3"/>
        <end position="123"/>
    </location>
</feature>
<name>A0A6J6IJN5_9ZZZZ</name>
<accession>A0A6J6IJN5</accession>
<proteinExistence type="predicted"/>
<reference evidence="2" key="1">
    <citation type="submission" date="2020-05" db="EMBL/GenBank/DDBJ databases">
        <authorList>
            <person name="Chiriac C."/>
            <person name="Salcher M."/>
            <person name="Ghai R."/>
            <person name="Kavagutti S V."/>
        </authorList>
    </citation>
    <scope>NUCLEOTIDE SEQUENCE</scope>
</reference>
<gene>
    <name evidence="2" type="ORF">UFOPK1939_00840</name>
</gene>
<protein>
    <submittedName>
        <fullName evidence="2">Unannotated protein</fullName>
    </submittedName>
</protein>
<sequence>MSRKVGFDRFVMEFAGPVPGYDVRYVDKPVTEDPSNRTIAVLGDRVLRIRLDPASGVDLTSSTAQPSYEGRNRLAGPGQVIVEAVRLGDFESILQWGLGIKTGTHAFRVSTLTKPSRLVVDVAAA</sequence>